<evidence type="ECO:0000313" key="3">
    <source>
        <dbReference type="EMBL" id="JAI10994.1"/>
    </source>
</evidence>
<keyword evidence="1" id="KW-0472">Membrane</keyword>
<dbReference type="AlphaFoldDB" id="A0A0F7Z980"/>
<sequence>MIHQNESCGTEQIFISYLTCTLYVLEEWTGVECLGEYLNYLIYLIWLFMPLLIGFLLPLVFLLLLYISAIIVHIYKRRTDIKEGHLNDFWDGARQMLATIWYAHARIWNGYEVHGLEKLPDGPAMIIFYHGATPIDFLYLLATVLIRKRRILHLVADHFVFLIPGIQLLINVFHALHGSQEECRKVLENGELVVISPGGVREALFSDENYTIMWRNRKGFAQVAIDAKVPIIPTFTRNIRENIRIVGGQIKLLRSIYEYLRLPLVLLYGNFPVKLQTYLGDPIPYDPNITAEELTEKTKDALQCLIDKHQKIPGNVWRALMERVSTEKQDNE</sequence>
<evidence type="ECO:0000259" key="2">
    <source>
        <dbReference type="Pfam" id="PF01553"/>
    </source>
</evidence>
<evidence type="ECO:0000256" key="1">
    <source>
        <dbReference type="SAM" id="Phobius"/>
    </source>
</evidence>
<reference evidence="3" key="1">
    <citation type="submission" date="2014-05" db="EMBL/GenBank/DDBJ databases">
        <title>The extremes of toxin expression variation revealed in two sympatric snake species.</title>
        <authorList>
            <person name="Margres M.J."/>
            <person name="Wray K.P."/>
            <person name="McGivern J.J."/>
            <person name="Seavy M."/>
            <person name="Sanader D."/>
            <person name="Facente J."/>
            <person name="Rokyta D.R."/>
        </authorList>
    </citation>
    <scope>NUCLEOTIDE SEQUENCE</scope>
</reference>
<dbReference type="GO" id="GO:0016020">
    <property type="term" value="C:membrane"/>
    <property type="evidence" value="ECO:0007669"/>
    <property type="project" value="TreeGrafter"/>
</dbReference>
<dbReference type="InterPro" id="IPR002123">
    <property type="entry name" value="Plipid/glycerol_acylTrfase"/>
</dbReference>
<proteinExistence type="evidence at transcript level"/>
<dbReference type="PANTHER" id="PTHR22753:SF23">
    <property type="entry name" value="TRANSMEMBRANE PROTEIN 68"/>
    <property type="match status" value="1"/>
</dbReference>
<accession>A0A0F7Z980</accession>
<dbReference type="PANTHER" id="PTHR22753">
    <property type="entry name" value="TRANSMEMBRANE PROTEIN 68"/>
    <property type="match status" value="1"/>
</dbReference>
<name>A0A0F7Z980_CROAD</name>
<dbReference type="GO" id="GO:0016746">
    <property type="term" value="F:acyltransferase activity"/>
    <property type="evidence" value="ECO:0007669"/>
    <property type="project" value="InterPro"/>
</dbReference>
<feature type="transmembrane region" description="Helical" evidence="1">
    <location>
        <begin position="40"/>
        <end position="72"/>
    </location>
</feature>
<feature type="domain" description="Phospholipid/glycerol acyltransferase" evidence="2">
    <location>
        <begin position="112"/>
        <end position="234"/>
    </location>
</feature>
<keyword evidence="1 3" id="KW-0812">Transmembrane</keyword>
<protein>
    <submittedName>
        <fullName evidence="3">Transmembrane protein 68-like</fullName>
    </submittedName>
</protein>
<dbReference type="Pfam" id="PF01553">
    <property type="entry name" value="Acyltransferase"/>
    <property type="match status" value="1"/>
</dbReference>
<feature type="transmembrane region" description="Helical" evidence="1">
    <location>
        <begin position="158"/>
        <end position="176"/>
    </location>
</feature>
<organism evidence="3">
    <name type="scientific">Crotalus adamanteus</name>
    <name type="common">Eastern diamondback rattlesnake</name>
    <dbReference type="NCBI Taxonomy" id="8729"/>
    <lineage>
        <taxon>Eukaryota</taxon>
        <taxon>Metazoa</taxon>
        <taxon>Chordata</taxon>
        <taxon>Craniata</taxon>
        <taxon>Vertebrata</taxon>
        <taxon>Euteleostomi</taxon>
        <taxon>Lepidosauria</taxon>
        <taxon>Squamata</taxon>
        <taxon>Bifurcata</taxon>
        <taxon>Unidentata</taxon>
        <taxon>Episquamata</taxon>
        <taxon>Toxicofera</taxon>
        <taxon>Serpentes</taxon>
        <taxon>Colubroidea</taxon>
        <taxon>Viperidae</taxon>
        <taxon>Crotalinae</taxon>
        <taxon>Crotalus</taxon>
    </lineage>
</organism>
<keyword evidence="1" id="KW-1133">Transmembrane helix</keyword>
<dbReference type="EMBL" id="GBEX01003566">
    <property type="protein sequence ID" value="JAI10994.1"/>
    <property type="molecule type" value="mRNA"/>
</dbReference>
<dbReference type="CDD" id="cd07987">
    <property type="entry name" value="LPLAT_MGAT-like"/>
    <property type="match status" value="1"/>
</dbReference>